<dbReference type="WBParaSite" id="TCNE_0002010301-mRNA-1">
    <property type="protein sequence ID" value="TCNE_0002010301-mRNA-1"/>
    <property type="gene ID" value="TCNE_0002010301"/>
</dbReference>
<reference evidence="1 2" key="2">
    <citation type="submission" date="2018-11" db="EMBL/GenBank/DDBJ databases">
        <authorList>
            <consortium name="Pathogen Informatics"/>
        </authorList>
    </citation>
    <scope>NUCLEOTIDE SEQUENCE [LARGE SCALE GENOMIC DNA]</scope>
</reference>
<keyword evidence="2" id="KW-1185">Reference proteome</keyword>
<dbReference type="Proteomes" id="UP000050794">
    <property type="component" value="Unassembled WGS sequence"/>
</dbReference>
<evidence type="ECO:0000313" key="1">
    <source>
        <dbReference type="EMBL" id="VDM51420.1"/>
    </source>
</evidence>
<dbReference type="EMBL" id="UYWY01028256">
    <property type="protein sequence ID" value="VDM51420.1"/>
    <property type="molecule type" value="Genomic_DNA"/>
</dbReference>
<sequence length="155" mass="17149">MNAVELQRGLIVSNGEHYLVHPHFTNVSSSHVIHKHAKDDPFPEDRLVTSIFGGSSDRLAAMKELELVVELAVFIDDALWMHFQKLYDAEADSELQKFVLAVVNNVTLLILLNSFLNVFIPPSYIAINGVTGALFKIMVNVIQSVGSVECDSQLA</sequence>
<evidence type="ECO:0000313" key="3">
    <source>
        <dbReference type="WBParaSite" id="TCNE_0002010301-mRNA-1"/>
    </source>
</evidence>
<organism evidence="2 3">
    <name type="scientific">Toxocara canis</name>
    <name type="common">Canine roundworm</name>
    <dbReference type="NCBI Taxonomy" id="6265"/>
    <lineage>
        <taxon>Eukaryota</taxon>
        <taxon>Metazoa</taxon>
        <taxon>Ecdysozoa</taxon>
        <taxon>Nematoda</taxon>
        <taxon>Chromadorea</taxon>
        <taxon>Rhabditida</taxon>
        <taxon>Spirurina</taxon>
        <taxon>Ascaridomorpha</taxon>
        <taxon>Ascaridoidea</taxon>
        <taxon>Toxocaridae</taxon>
        <taxon>Toxocara</taxon>
    </lineage>
</organism>
<reference evidence="3" key="1">
    <citation type="submission" date="2016-06" db="UniProtKB">
        <authorList>
            <consortium name="WormBaseParasite"/>
        </authorList>
    </citation>
    <scope>IDENTIFICATION</scope>
</reference>
<evidence type="ECO:0000313" key="2">
    <source>
        <dbReference type="Proteomes" id="UP000050794"/>
    </source>
</evidence>
<gene>
    <name evidence="1" type="ORF">TCNE_LOCUS20099</name>
</gene>
<dbReference type="AlphaFoldDB" id="A0A183VH79"/>
<name>A0A183VH79_TOXCA</name>
<proteinExistence type="predicted"/>
<protein>
    <submittedName>
        <fullName evidence="3">CNNM transmembrane domain-containing protein</fullName>
    </submittedName>
</protein>
<accession>A0A183VH79</accession>